<dbReference type="EC" id="2.4.1.25" evidence="4"/>
<keyword evidence="2 4" id="KW-0808">Transferase</keyword>
<dbReference type="AlphaFoldDB" id="A0AAW4MPF7"/>
<dbReference type="GeneID" id="301322696"/>
<evidence type="ECO:0000256" key="4">
    <source>
        <dbReference type="RuleBase" id="RU361207"/>
    </source>
</evidence>
<keyword evidence="3 4" id="KW-0119">Carbohydrate metabolism</keyword>
<evidence type="ECO:0000313" key="7">
    <source>
        <dbReference type="Proteomes" id="UP001196408"/>
    </source>
</evidence>
<dbReference type="GO" id="GO:0004134">
    <property type="term" value="F:4-alpha-glucanotransferase activity"/>
    <property type="evidence" value="ECO:0007669"/>
    <property type="project" value="UniProtKB-EC"/>
</dbReference>
<dbReference type="PANTHER" id="PTHR32438">
    <property type="entry name" value="4-ALPHA-GLUCANOTRANSFERASE DPE1, CHLOROPLASTIC/AMYLOPLASTIC"/>
    <property type="match status" value="1"/>
</dbReference>
<dbReference type="EMBL" id="JAHOEL010000006">
    <property type="protein sequence ID" value="MBV3391976.1"/>
    <property type="molecule type" value="Genomic_DNA"/>
</dbReference>
<organism evidence="5 7">
    <name type="scientific">Catenibacterium mitsuokai</name>
    <dbReference type="NCBI Taxonomy" id="100886"/>
    <lineage>
        <taxon>Bacteria</taxon>
        <taxon>Bacillati</taxon>
        <taxon>Bacillota</taxon>
        <taxon>Erysipelotrichia</taxon>
        <taxon>Erysipelotrichales</taxon>
        <taxon>Coprobacillaceae</taxon>
        <taxon>Catenibacterium</taxon>
    </lineage>
</organism>
<evidence type="ECO:0000313" key="5">
    <source>
        <dbReference type="EMBL" id="MBV3381951.1"/>
    </source>
</evidence>
<dbReference type="PANTHER" id="PTHR32438:SF5">
    <property type="entry name" value="4-ALPHA-GLUCANOTRANSFERASE DPE1, CHLOROPLASTIC_AMYLOPLASTIC"/>
    <property type="match status" value="1"/>
</dbReference>
<dbReference type="Proteomes" id="UP001196408">
    <property type="component" value="Unassembled WGS sequence"/>
</dbReference>
<dbReference type="GO" id="GO:0005975">
    <property type="term" value="P:carbohydrate metabolic process"/>
    <property type="evidence" value="ECO:0007669"/>
    <property type="project" value="InterPro"/>
</dbReference>
<reference evidence="5 8" key="1">
    <citation type="submission" date="2021-06" db="EMBL/GenBank/DDBJ databases">
        <title>Collection of gut derived symbiotic bacterial strains cultured from healthy donors.</title>
        <authorList>
            <person name="Lin H."/>
            <person name="Littmann E."/>
            <person name="Pamer E.G."/>
        </authorList>
    </citation>
    <scope>NUCLEOTIDE SEQUENCE</scope>
    <source>
        <strain evidence="6 8">MSK.21.70</strain>
        <strain evidence="5">MSK.21.82</strain>
    </source>
</reference>
<accession>A0AAW4MPF7</accession>
<comment type="catalytic activity">
    <reaction evidence="4">
        <text>Transfers a segment of a (1-&gt;4)-alpha-D-glucan to a new position in an acceptor, which may be glucose or a (1-&gt;4)-alpha-D-glucan.</text>
        <dbReference type="EC" id="2.4.1.25"/>
    </reaction>
</comment>
<dbReference type="Pfam" id="PF02446">
    <property type="entry name" value="Glyco_hydro_77"/>
    <property type="match status" value="1"/>
</dbReference>
<evidence type="ECO:0000256" key="2">
    <source>
        <dbReference type="ARBA" id="ARBA00022679"/>
    </source>
</evidence>
<comment type="similarity">
    <text evidence="4">Belongs to the disproportionating enzyme family.</text>
</comment>
<protein>
    <recommendedName>
        <fullName evidence="4">4-alpha-glucanotransferase</fullName>
        <ecNumber evidence="4">2.4.1.25</ecNumber>
    </recommendedName>
    <alternativeName>
        <fullName evidence="4">Amylomaltase</fullName>
    </alternativeName>
    <alternativeName>
        <fullName evidence="4">Disproportionating enzyme</fullName>
    </alternativeName>
</protein>
<dbReference type="NCBIfam" id="NF011080">
    <property type="entry name" value="PRK14508.1-3"/>
    <property type="match status" value="1"/>
</dbReference>
<evidence type="ECO:0000256" key="1">
    <source>
        <dbReference type="ARBA" id="ARBA00022676"/>
    </source>
</evidence>
<dbReference type="NCBIfam" id="TIGR00217">
    <property type="entry name" value="malQ"/>
    <property type="match status" value="1"/>
</dbReference>
<evidence type="ECO:0000313" key="6">
    <source>
        <dbReference type="EMBL" id="MBV3391976.1"/>
    </source>
</evidence>
<keyword evidence="8" id="KW-1185">Reference proteome</keyword>
<proteinExistence type="inferred from homology"/>
<dbReference type="InterPro" id="IPR003385">
    <property type="entry name" value="Glyco_hydro_77"/>
</dbReference>
<evidence type="ECO:0000256" key="3">
    <source>
        <dbReference type="ARBA" id="ARBA00023277"/>
    </source>
</evidence>
<gene>
    <name evidence="5" type="primary">malQ</name>
    <name evidence="5" type="ORF">KSV97_01660</name>
    <name evidence="6" type="ORF">KSW06_01675</name>
</gene>
<sequence length="494" mass="57187">MRKSGVLLSVSSLPSKYGIGCFDEAAYKFVDDLVEAKQTYWQILPLGITGYGDSPYQSFSTFAGNPYFISLDEFVKCGYLKEEDLPEADICSDYVDYSYLYENRYALLKKAYENSHITDNEDFKAYCKDNAWWLEDYALFMAIKASYDNQGWENWPLELRLRNDASLTEKRNELSDDINYHKFLQYYVWKQWYALKDYANSKGVEIIGDIPIYVAYDSSDVWGQPELFQLDPEVKPTAVAGVPPDGFSADGQLWGNPLYDWKKHKETGYAWWIQRIAYCKKAYDVVRIDHFRGFDEYFSIPYGDTTARNGHWEKGPGYDLFKTVEESLGKINVIAEDLGYLTDTVKQMVADCGYPGMKVFEFAFDSRDSSGTSNYLPHNYTENSVVYTGTHDNETMIGWLKNILPEERQTLKDYLHYDGDDDAVLVDMSIDCIMASVSDKCIVPMQDYLKLDNTARMNKPNTLGNNWMWRLDKNAFNDSLKERMRDITVKTNRI</sequence>
<evidence type="ECO:0000313" key="8">
    <source>
        <dbReference type="Proteomes" id="UP001197492"/>
    </source>
</evidence>
<dbReference type="RefSeq" id="WP_217747018.1">
    <property type="nucleotide sequence ID" value="NZ_JAHOEB010000006.1"/>
</dbReference>
<keyword evidence="1 4" id="KW-0328">Glycosyltransferase</keyword>
<comment type="caution">
    <text evidence="5">The sequence shown here is derived from an EMBL/GenBank/DDBJ whole genome shotgun (WGS) entry which is preliminary data.</text>
</comment>
<dbReference type="Proteomes" id="UP001197492">
    <property type="component" value="Unassembled WGS sequence"/>
</dbReference>
<dbReference type="EMBL" id="JAHOEF010000006">
    <property type="protein sequence ID" value="MBV3381951.1"/>
    <property type="molecule type" value="Genomic_DNA"/>
</dbReference>
<name>A0AAW4MPF7_9FIRM</name>